<dbReference type="PANTHER" id="PTHR22911">
    <property type="entry name" value="ACYL-MALONYL CONDENSING ENZYME-RELATED"/>
    <property type="match status" value="1"/>
</dbReference>
<evidence type="ECO:0000313" key="3">
    <source>
        <dbReference type="EMBL" id="MBZ1350021.1"/>
    </source>
</evidence>
<dbReference type="Proteomes" id="UP000739565">
    <property type="component" value="Unassembled WGS sequence"/>
</dbReference>
<feature type="transmembrane region" description="Helical" evidence="1">
    <location>
        <begin position="85"/>
        <end position="106"/>
    </location>
</feature>
<feature type="domain" description="EamA" evidence="2">
    <location>
        <begin position="21"/>
        <end position="153"/>
    </location>
</feature>
<feature type="transmembrane region" description="Helical" evidence="1">
    <location>
        <begin position="162"/>
        <end position="182"/>
    </location>
</feature>
<name>A0A953N6X0_9BURK</name>
<feature type="transmembrane region" description="Helical" evidence="1">
    <location>
        <begin position="281"/>
        <end position="303"/>
    </location>
</feature>
<feature type="transmembrane region" description="Helical" evidence="1">
    <location>
        <begin position="194"/>
        <end position="218"/>
    </location>
</feature>
<keyword evidence="1" id="KW-1133">Transmembrane helix</keyword>
<keyword evidence="1" id="KW-0812">Transmembrane</keyword>
<reference evidence="3" key="1">
    <citation type="submission" date="2021-07" db="EMBL/GenBank/DDBJ databases">
        <title>New genus and species of the family Alcaligenaceae.</title>
        <authorList>
            <person name="Hahn M.W."/>
        </authorList>
    </citation>
    <scope>NUCLEOTIDE SEQUENCE</scope>
    <source>
        <strain evidence="3">LF4-65</strain>
    </source>
</reference>
<accession>A0A953N6X0</accession>
<feature type="transmembrane region" description="Helical" evidence="1">
    <location>
        <begin position="54"/>
        <end position="73"/>
    </location>
</feature>
<proteinExistence type="predicted"/>
<organism evidence="3 4">
    <name type="scientific">Zwartia hollandica</name>
    <dbReference type="NCBI Taxonomy" id="324606"/>
    <lineage>
        <taxon>Bacteria</taxon>
        <taxon>Pseudomonadati</taxon>
        <taxon>Pseudomonadota</taxon>
        <taxon>Betaproteobacteria</taxon>
        <taxon>Burkholderiales</taxon>
        <taxon>Alcaligenaceae</taxon>
        <taxon>Zwartia</taxon>
    </lineage>
</organism>
<dbReference type="GO" id="GO:0016020">
    <property type="term" value="C:membrane"/>
    <property type="evidence" value="ECO:0007669"/>
    <property type="project" value="InterPro"/>
</dbReference>
<dbReference type="Pfam" id="PF00892">
    <property type="entry name" value="EamA"/>
    <property type="match status" value="2"/>
</dbReference>
<comment type="caution">
    <text evidence="3">The sequence shown here is derived from an EMBL/GenBank/DDBJ whole genome shotgun (WGS) entry which is preliminary data.</text>
</comment>
<evidence type="ECO:0000313" key="4">
    <source>
        <dbReference type="Proteomes" id="UP000739565"/>
    </source>
</evidence>
<dbReference type="EMBL" id="JAHXRI010000006">
    <property type="protein sequence ID" value="MBZ1350021.1"/>
    <property type="molecule type" value="Genomic_DNA"/>
</dbReference>
<sequence>MSAPPAAQSALLTPQPLQWLKGCGFFLFSITMFATLDALAKGLVHVYSAPLVNFSRYTVILVLAFSALLIRGYSFRVAPPERNLLLLRGVLLGISGTAFMPSLQYMPLAEATAIYFVSPLIVLIFAPMMLGEKVGLKQYLALGAGMIGMLFIVKPGTGEISLIGTALLLTSAVSFALVQIYTRKLSHRVYSEQIFVYAASTCWCLGAVTTLIFWPTLWPTPTDWAWILLMSVVGGLGQYALIYAYKYVPASSLAPLNYFQLVLAVIYGELLFGQMPTLSSLAGILLVVAAGLSLTLPMLITYLRSR</sequence>
<feature type="transmembrane region" description="Helical" evidence="1">
    <location>
        <begin position="112"/>
        <end position="130"/>
    </location>
</feature>
<keyword evidence="1" id="KW-0472">Membrane</keyword>
<dbReference type="AlphaFoldDB" id="A0A953N6X0"/>
<feature type="domain" description="EamA" evidence="2">
    <location>
        <begin position="163"/>
        <end position="290"/>
    </location>
</feature>
<keyword evidence="4" id="KW-1185">Reference proteome</keyword>
<dbReference type="RefSeq" id="WP_259660420.1">
    <property type="nucleotide sequence ID" value="NZ_JAHXRI010000006.1"/>
</dbReference>
<protein>
    <submittedName>
        <fullName evidence="3">DMT family transporter</fullName>
    </submittedName>
</protein>
<evidence type="ECO:0000259" key="2">
    <source>
        <dbReference type="Pfam" id="PF00892"/>
    </source>
</evidence>
<dbReference type="InterPro" id="IPR000620">
    <property type="entry name" value="EamA_dom"/>
</dbReference>
<feature type="transmembrane region" description="Helical" evidence="1">
    <location>
        <begin position="256"/>
        <end position="275"/>
    </location>
</feature>
<feature type="transmembrane region" description="Helical" evidence="1">
    <location>
        <begin position="224"/>
        <end position="244"/>
    </location>
</feature>
<dbReference type="SUPFAM" id="SSF103481">
    <property type="entry name" value="Multidrug resistance efflux transporter EmrE"/>
    <property type="match status" value="2"/>
</dbReference>
<evidence type="ECO:0000256" key="1">
    <source>
        <dbReference type="SAM" id="Phobius"/>
    </source>
</evidence>
<feature type="transmembrane region" description="Helical" evidence="1">
    <location>
        <begin position="25"/>
        <end position="48"/>
    </location>
</feature>
<dbReference type="InterPro" id="IPR037185">
    <property type="entry name" value="EmrE-like"/>
</dbReference>
<dbReference type="PANTHER" id="PTHR22911:SF103">
    <property type="entry name" value="BLR2811 PROTEIN"/>
    <property type="match status" value="1"/>
</dbReference>
<feature type="transmembrane region" description="Helical" evidence="1">
    <location>
        <begin position="139"/>
        <end position="156"/>
    </location>
</feature>
<gene>
    <name evidence="3" type="ORF">KZZ10_05140</name>
</gene>